<keyword evidence="2" id="KW-0812">Transmembrane</keyword>
<dbReference type="InterPro" id="IPR000873">
    <property type="entry name" value="AMP-dep_synth/lig_dom"/>
</dbReference>
<dbReference type="InterPro" id="IPR009081">
    <property type="entry name" value="PP-bd_ACP"/>
</dbReference>
<feature type="region of interest" description="Disordered" evidence="1">
    <location>
        <begin position="454"/>
        <end position="502"/>
    </location>
</feature>
<dbReference type="Pfam" id="PF01757">
    <property type="entry name" value="Acyl_transf_3"/>
    <property type="match status" value="1"/>
</dbReference>
<feature type="compositionally biased region" description="Basic and acidic residues" evidence="1">
    <location>
        <begin position="904"/>
        <end position="917"/>
    </location>
</feature>
<dbReference type="InterPro" id="IPR050237">
    <property type="entry name" value="ATP-dep_AMP-bd_enzyme"/>
</dbReference>
<dbReference type="EMBL" id="CAIZ01000046">
    <property type="protein sequence ID" value="CCH69195.1"/>
    <property type="molecule type" value="Genomic_DNA"/>
</dbReference>
<dbReference type="Pfam" id="PF00501">
    <property type="entry name" value="AMP-binding"/>
    <property type="match status" value="1"/>
</dbReference>
<dbReference type="PROSITE" id="PS00455">
    <property type="entry name" value="AMP_BINDING"/>
    <property type="match status" value="1"/>
</dbReference>
<evidence type="ECO:0000259" key="5">
    <source>
        <dbReference type="Pfam" id="PF01757"/>
    </source>
</evidence>
<dbReference type="HOGENOM" id="CLU_337954_0_0_11"/>
<dbReference type="RefSeq" id="WP_010849353.1">
    <property type="nucleotide sequence ID" value="NZ_HF570956.1"/>
</dbReference>
<evidence type="ECO:0000259" key="3">
    <source>
        <dbReference type="Pfam" id="PF00501"/>
    </source>
</evidence>
<keyword evidence="6" id="KW-0436">Ligase</keyword>
<feature type="transmembrane region" description="Helical" evidence="2">
    <location>
        <begin position="683"/>
        <end position="703"/>
    </location>
</feature>
<dbReference type="InterPro" id="IPR042099">
    <property type="entry name" value="ANL_N_sf"/>
</dbReference>
<dbReference type="InterPro" id="IPR036736">
    <property type="entry name" value="ACP-like_sf"/>
</dbReference>
<feature type="transmembrane region" description="Helical" evidence="2">
    <location>
        <begin position="849"/>
        <end position="866"/>
    </location>
</feature>
<dbReference type="GO" id="GO:0016747">
    <property type="term" value="F:acyltransferase activity, transferring groups other than amino-acyl groups"/>
    <property type="evidence" value="ECO:0007669"/>
    <property type="project" value="InterPro"/>
</dbReference>
<dbReference type="SUPFAM" id="SSF56801">
    <property type="entry name" value="Acetyl-CoA synthetase-like"/>
    <property type="match status" value="1"/>
</dbReference>
<dbReference type="Gene3D" id="3.40.50.12780">
    <property type="entry name" value="N-terminal domain of ligase-like"/>
    <property type="match status" value="1"/>
</dbReference>
<proteinExistence type="predicted"/>
<feature type="domain" description="Acyltransferase 3" evidence="5">
    <location>
        <begin position="585"/>
        <end position="841"/>
    </location>
</feature>
<dbReference type="Proteomes" id="UP000013167">
    <property type="component" value="Unassembled WGS sequence"/>
</dbReference>
<dbReference type="PANTHER" id="PTHR43767">
    <property type="entry name" value="LONG-CHAIN-FATTY-ACID--COA LIGASE"/>
    <property type="match status" value="1"/>
</dbReference>
<sequence length="917" mass="99274">MSAGMIEDASTGAPAERFVSGLTRHGHRPALREGNRTITYDAMTQLVDRATEQWTAMGPSRRLVHFEPVATIDAVASWLGAARAGHVVALIPPGRGAGFRQRYDPDSIAGRTRSGWQVEHLRRRSRHELHPDLGLLMTTSGSTSSPRLVRLSFDNLMANTEGIVDALGIRAEDVAVTTLPLSYCYGLSVLHTHLAVGASVVLTARSVTDSVLWQQMSRAGVTTLSAVPHTFDLLTAAGRSPGQLLAMRQVTQAGGRLDPAVAREWGTRGHEEGWDLRLMYGQTEATARISVSAPHEAVRHPDRVGRPIAHTQVELRTEGRVALPGEVGEIHVSGRGVMLGHALSKADLALGAAVSDLATGDLARRHPDGTLEILGRGSDFVKIAGLRIDLAWLESSLARRGVTALVTAGTHDLHALVEDRPTIDVGETRRAIAEVAGLPPHRIRVLLAPALPRTDSGKPDRVTARALFDGSPSPPVHHADVASEGSGRADRHSPRSRADASASRRLKAVTEIYASCLGVADVRPDASFVALHGDSLSYVEVSVRLEQVLGQVPKDWQRLSVSELASGRRTRRASGRFAQVDTTIVLRAVAIVLIVLEHADVIKILGGAHILLAVAGFNFGRFLAAQPSRRERATAVFHSLARLVIPTVAWVTLATVVMDRYAWPNFVLLNWVFGPDVWGIRSSLWFIEALFWITLAVLGLLSIPAVHRLCTRSPMRISLAVVIVALALRWGPLDLTDPTVHESAPAVLWLFAIGWAAALVRRRWERLLVAGLFLAGMVGYFADRHRELVIIAGVLVLVSLPALALPRRLVAPASALAGASLYIYITHFEVFAFLESSAVTPWSELGDSAWGRAAAGLTFGLALWGVRRQITRARIGAVRRHLNGHWPVPSSPSARRAAASLAQMDRDRPDERVRSPR</sequence>
<dbReference type="InterPro" id="IPR020845">
    <property type="entry name" value="AMP-binding_CS"/>
</dbReference>
<dbReference type="STRING" id="1193181.BN10_140007"/>
<gene>
    <name evidence="6" type="ORF">BN10_140007</name>
</gene>
<dbReference type="Gene3D" id="1.10.1200.10">
    <property type="entry name" value="ACP-like"/>
    <property type="match status" value="1"/>
</dbReference>
<evidence type="ECO:0000256" key="2">
    <source>
        <dbReference type="SAM" id="Phobius"/>
    </source>
</evidence>
<reference evidence="6 7" key="1">
    <citation type="journal article" date="2013" name="ISME J.">
        <title>A metabolic model for members of the genus Tetrasphaera involved in enhanced biological phosphorus removal.</title>
        <authorList>
            <person name="Kristiansen R."/>
            <person name="Nguyen H.T.T."/>
            <person name="Saunders A.M."/>
            <person name="Nielsen J.L."/>
            <person name="Wimmer R."/>
            <person name="Le V.Q."/>
            <person name="McIlroy S.J."/>
            <person name="Petrovski S."/>
            <person name="Seviour R.J."/>
            <person name="Calteau A."/>
            <person name="Nielsen K.L."/>
            <person name="Nielsen P.H."/>
        </authorList>
    </citation>
    <scope>NUCLEOTIDE SEQUENCE [LARGE SCALE GENOMIC DNA]</scope>
    <source>
        <strain evidence="6 7">Lp2</strain>
    </source>
</reference>
<feature type="transmembrane region" description="Helical" evidence="2">
    <location>
        <begin position="602"/>
        <end position="623"/>
    </location>
</feature>
<comment type="caution">
    <text evidence="6">The sequence shown here is derived from an EMBL/GenBank/DDBJ whole genome shotgun (WGS) entry which is preliminary data.</text>
</comment>
<dbReference type="SUPFAM" id="SSF47336">
    <property type="entry name" value="ACP-like"/>
    <property type="match status" value="1"/>
</dbReference>
<dbReference type="GO" id="GO:0016874">
    <property type="term" value="F:ligase activity"/>
    <property type="evidence" value="ECO:0007669"/>
    <property type="project" value="UniProtKB-KW"/>
</dbReference>
<feature type="transmembrane region" description="Helical" evidence="2">
    <location>
        <begin position="813"/>
        <end position="834"/>
    </location>
</feature>
<evidence type="ECO:0000313" key="6">
    <source>
        <dbReference type="EMBL" id="CCH69195.1"/>
    </source>
</evidence>
<feature type="transmembrane region" description="Helical" evidence="2">
    <location>
        <begin position="715"/>
        <end position="731"/>
    </location>
</feature>
<dbReference type="OrthoDB" id="8445630at2"/>
<accession>N0E0J8</accession>
<feature type="transmembrane region" description="Helical" evidence="2">
    <location>
        <begin position="643"/>
        <end position="663"/>
    </location>
</feature>
<evidence type="ECO:0000256" key="1">
    <source>
        <dbReference type="SAM" id="MobiDB-lite"/>
    </source>
</evidence>
<name>N0E0J8_9MICO</name>
<dbReference type="AlphaFoldDB" id="N0E0J8"/>
<dbReference type="Pfam" id="PF00550">
    <property type="entry name" value="PP-binding"/>
    <property type="match status" value="1"/>
</dbReference>
<organism evidence="6 7">
    <name type="scientific">Phycicoccus elongatus Lp2</name>
    <dbReference type="NCBI Taxonomy" id="1193181"/>
    <lineage>
        <taxon>Bacteria</taxon>
        <taxon>Bacillati</taxon>
        <taxon>Actinomycetota</taxon>
        <taxon>Actinomycetes</taxon>
        <taxon>Micrococcales</taxon>
        <taxon>Intrasporangiaceae</taxon>
        <taxon>Phycicoccus</taxon>
    </lineage>
</organism>
<feature type="transmembrane region" description="Helical" evidence="2">
    <location>
        <begin position="767"/>
        <end position="782"/>
    </location>
</feature>
<keyword evidence="2" id="KW-1133">Transmembrane helix</keyword>
<evidence type="ECO:0000313" key="7">
    <source>
        <dbReference type="Proteomes" id="UP000013167"/>
    </source>
</evidence>
<feature type="compositionally biased region" description="Basic and acidic residues" evidence="1">
    <location>
        <begin position="477"/>
        <end position="498"/>
    </location>
</feature>
<dbReference type="PANTHER" id="PTHR43767:SF10">
    <property type="entry name" value="SURFACTIN SYNTHASE SUBUNIT 1"/>
    <property type="match status" value="1"/>
</dbReference>
<dbReference type="InterPro" id="IPR002656">
    <property type="entry name" value="Acyl_transf_3_dom"/>
</dbReference>
<feature type="compositionally biased region" description="Low complexity" evidence="1">
    <location>
        <begin position="891"/>
        <end position="900"/>
    </location>
</feature>
<feature type="transmembrane region" description="Helical" evidence="2">
    <location>
        <begin position="743"/>
        <end position="760"/>
    </location>
</feature>
<keyword evidence="2" id="KW-0472">Membrane</keyword>
<keyword evidence="7" id="KW-1185">Reference proteome</keyword>
<dbReference type="eggNOG" id="COG0318">
    <property type="taxonomic scope" value="Bacteria"/>
</dbReference>
<feature type="transmembrane region" description="Helical" evidence="2">
    <location>
        <begin position="788"/>
        <end position="806"/>
    </location>
</feature>
<protein>
    <submittedName>
        <fullName evidence="6">AMP-dependent synthetase and ligase</fullName>
    </submittedName>
</protein>
<evidence type="ECO:0000259" key="4">
    <source>
        <dbReference type="Pfam" id="PF00550"/>
    </source>
</evidence>
<feature type="domain" description="AMP-dependent synthetase/ligase" evidence="3">
    <location>
        <begin position="129"/>
        <end position="340"/>
    </location>
</feature>
<feature type="domain" description="Carrier" evidence="4">
    <location>
        <begin position="508"/>
        <end position="550"/>
    </location>
</feature>
<feature type="region of interest" description="Disordered" evidence="1">
    <location>
        <begin position="1"/>
        <end position="28"/>
    </location>
</feature>
<feature type="region of interest" description="Disordered" evidence="1">
    <location>
        <begin position="888"/>
        <end position="917"/>
    </location>
</feature>